<proteinExistence type="predicted"/>
<organism evidence="2 3">
    <name type="scientific">Portunus trituberculatus</name>
    <name type="common">Swimming crab</name>
    <name type="synonym">Neptunus trituberculatus</name>
    <dbReference type="NCBI Taxonomy" id="210409"/>
    <lineage>
        <taxon>Eukaryota</taxon>
        <taxon>Metazoa</taxon>
        <taxon>Ecdysozoa</taxon>
        <taxon>Arthropoda</taxon>
        <taxon>Crustacea</taxon>
        <taxon>Multicrustacea</taxon>
        <taxon>Malacostraca</taxon>
        <taxon>Eumalacostraca</taxon>
        <taxon>Eucarida</taxon>
        <taxon>Decapoda</taxon>
        <taxon>Pleocyemata</taxon>
        <taxon>Brachyura</taxon>
        <taxon>Eubrachyura</taxon>
        <taxon>Portunoidea</taxon>
        <taxon>Portunidae</taxon>
        <taxon>Portuninae</taxon>
        <taxon>Portunus</taxon>
    </lineage>
</organism>
<dbReference type="AlphaFoldDB" id="A0A5B7DGR3"/>
<gene>
    <name evidence="2" type="ORF">E2C01_013336</name>
</gene>
<comment type="caution">
    <text evidence="2">The sequence shown here is derived from an EMBL/GenBank/DDBJ whole genome shotgun (WGS) entry which is preliminary data.</text>
</comment>
<accession>A0A5B7DGR3</accession>
<evidence type="ECO:0000313" key="3">
    <source>
        <dbReference type="Proteomes" id="UP000324222"/>
    </source>
</evidence>
<keyword evidence="1" id="KW-0732">Signal</keyword>
<keyword evidence="3" id="KW-1185">Reference proteome</keyword>
<sequence length="139" mass="15396">MAEDHSAWPKRAVLIIGLACIKRTLAQILSPSLRPKYWSVLYYSPAITISRGSQYGLALLACSSLHRTAALAVPSCSVRPFVIGTNLLNPENSPFWKPSPLDLRLRGAVLKHTAFRRLMHGAALCYTSWGLVWRAARLP</sequence>
<feature type="signal peptide" evidence="1">
    <location>
        <begin position="1"/>
        <end position="26"/>
    </location>
</feature>
<evidence type="ECO:0000313" key="2">
    <source>
        <dbReference type="EMBL" id="MPC20394.1"/>
    </source>
</evidence>
<dbReference type="Proteomes" id="UP000324222">
    <property type="component" value="Unassembled WGS sequence"/>
</dbReference>
<evidence type="ECO:0000256" key="1">
    <source>
        <dbReference type="SAM" id="SignalP"/>
    </source>
</evidence>
<protein>
    <submittedName>
        <fullName evidence="2">Uncharacterized protein</fullName>
    </submittedName>
</protein>
<reference evidence="2 3" key="1">
    <citation type="submission" date="2019-05" db="EMBL/GenBank/DDBJ databases">
        <title>Another draft genome of Portunus trituberculatus and its Hox gene families provides insights of decapod evolution.</title>
        <authorList>
            <person name="Jeong J.-H."/>
            <person name="Song I."/>
            <person name="Kim S."/>
            <person name="Choi T."/>
            <person name="Kim D."/>
            <person name="Ryu S."/>
            <person name="Kim W."/>
        </authorList>
    </citation>
    <scope>NUCLEOTIDE SEQUENCE [LARGE SCALE GENOMIC DNA]</scope>
    <source>
        <tissue evidence="2">Muscle</tissue>
    </source>
</reference>
<dbReference type="EMBL" id="VSRR010000867">
    <property type="protein sequence ID" value="MPC20394.1"/>
    <property type="molecule type" value="Genomic_DNA"/>
</dbReference>
<name>A0A5B7DGR3_PORTR</name>
<feature type="chain" id="PRO_5022963001" evidence="1">
    <location>
        <begin position="27"/>
        <end position="139"/>
    </location>
</feature>